<dbReference type="RefSeq" id="WP_165291528.1">
    <property type="nucleotide sequence ID" value="NZ_JACOIJ010000016.1"/>
</dbReference>
<keyword evidence="1" id="KW-0732">Signal</keyword>
<dbReference type="Proteomes" id="UP000651271">
    <property type="component" value="Unassembled WGS sequence"/>
</dbReference>
<dbReference type="EMBL" id="JACOIJ010000016">
    <property type="protein sequence ID" value="MBD1429867.1"/>
    <property type="molecule type" value="Genomic_DNA"/>
</dbReference>
<reference evidence="2 3" key="1">
    <citation type="submission" date="2020-08" db="EMBL/GenBank/DDBJ databases">
        <title>Sphingobacterium sp. DN04309 isolated from aquaculture water.</title>
        <authorList>
            <person name="Zhang M."/>
        </authorList>
    </citation>
    <scope>NUCLEOTIDE SEQUENCE [LARGE SCALE GENOMIC DNA]</scope>
    <source>
        <strain evidence="2 3">DN04309</strain>
    </source>
</reference>
<sequence length="231" mass="25947">MKSLFTLLLTLLSVQFASAHALWIETNSTGVKNVKQEVKIFYGEYASQEIEPIDKWYSDVKDFKLILTTPSHKQIEVQKMLTGDHFTAEFTPIENGIYVLSIYHAGKDLSKTNLYAFSSLAFIQVSGNTLPTIINNFYVKVNPKTYDVGNTVEAIVIKAGKPLADAEVLVMSQEGWSKSFKTDPQGKISFTTLWKGNYVIEASFGENKEGEWNGKPFTYAWEGTTTFLIVN</sequence>
<organism evidence="2 3">
    <name type="scientific">Sphingobacterium litopenaei</name>
    <dbReference type="NCBI Taxonomy" id="2763500"/>
    <lineage>
        <taxon>Bacteria</taxon>
        <taxon>Pseudomonadati</taxon>
        <taxon>Bacteroidota</taxon>
        <taxon>Sphingobacteriia</taxon>
        <taxon>Sphingobacteriales</taxon>
        <taxon>Sphingobacteriaceae</taxon>
        <taxon>Sphingobacterium</taxon>
    </lineage>
</organism>
<comment type="caution">
    <text evidence="2">The sequence shown here is derived from an EMBL/GenBank/DDBJ whole genome shotgun (WGS) entry which is preliminary data.</text>
</comment>
<dbReference type="SUPFAM" id="SSF49478">
    <property type="entry name" value="Cna protein B-type domain"/>
    <property type="match status" value="1"/>
</dbReference>
<accession>A0ABR7YEX4</accession>
<feature type="chain" id="PRO_5046579131" evidence="1">
    <location>
        <begin position="22"/>
        <end position="231"/>
    </location>
</feature>
<evidence type="ECO:0000313" key="3">
    <source>
        <dbReference type="Proteomes" id="UP000651271"/>
    </source>
</evidence>
<proteinExistence type="predicted"/>
<gene>
    <name evidence="2" type="ORF">H8B04_09810</name>
</gene>
<evidence type="ECO:0000313" key="2">
    <source>
        <dbReference type="EMBL" id="MBD1429867.1"/>
    </source>
</evidence>
<dbReference type="InterPro" id="IPR014756">
    <property type="entry name" value="Ig_E-set"/>
</dbReference>
<keyword evidence="3" id="KW-1185">Reference proteome</keyword>
<feature type="signal peptide" evidence="1">
    <location>
        <begin position="1"/>
        <end position="21"/>
    </location>
</feature>
<evidence type="ECO:0000256" key="1">
    <source>
        <dbReference type="SAM" id="SignalP"/>
    </source>
</evidence>
<name>A0ABR7YEX4_9SPHI</name>
<dbReference type="SUPFAM" id="SSF81296">
    <property type="entry name" value="E set domains"/>
    <property type="match status" value="1"/>
</dbReference>
<protein>
    <submittedName>
        <fullName evidence="2">DUF4198 domain-containing protein</fullName>
    </submittedName>
</protein>